<proteinExistence type="predicted"/>
<keyword evidence="3" id="KW-1185">Reference proteome</keyword>
<reference evidence="2 3" key="2">
    <citation type="submission" date="2018-11" db="EMBL/GenBank/DDBJ databases">
        <authorList>
            <consortium name="Pathogen Informatics"/>
        </authorList>
    </citation>
    <scope>NUCLEOTIDE SEQUENCE [LARGE SCALE GENOMIC DNA]</scope>
</reference>
<gene>
    <name evidence="2" type="ORF">OFLC_LOCUS11235</name>
</gene>
<feature type="coiled-coil region" evidence="1">
    <location>
        <begin position="6"/>
        <end position="145"/>
    </location>
</feature>
<evidence type="ECO:0000313" key="2">
    <source>
        <dbReference type="EMBL" id="VDO74944.1"/>
    </source>
</evidence>
<dbReference type="STRING" id="387005.A0A183HUS3"/>
<evidence type="ECO:0000313" key="4">
    <source>
        <dbReference type="WBParaSite" id="OFLC_0001123501-mRNA-1"/>
    </source>
</evidence>
<evidence type="ECO:0000313" key="3">
    <source>
        <dbReference type="Proteomes" id="UP000267606"/>
    </source>
</evidence>
<accession>A0A183HUS3</accession>
<dbReference type="AlphaFoldDB" id="A0A183HUS3"/>
<dbReference type="WBParaSite" id="OFLC_0001123501-mRNA-1">
    <property type="protein sequence ID" value="OFLC_0001123501-mRNA-1"/>
    <property type="gene ID" value="OFLC_0001123501"/>
</dbReference>
<sequence length="150" mass="16977">MLTKDLEEVRGALADANAILEKFKAENAKLSAKASLEDEVLTLAKSLQSARDEISAKHDEIAKLRKELREAHEENKHLLVDIDVQTQTLQQDIELARSECDEVKKEMEKCKNDKIAQQQKDGLILAELRNEVSKLEEDMIEKVAKNALNL</sequence>
<evidence type="ECO:0000256" key="1">
    <source>
        <dbReference type="SAM" id="Coils"/>
    </source>
</evidence>
<reference evidence="4" key="1">
    <citation type="submission" date="2016-06" db="UniProtKB">
        <authorList>
            <consortium name="WormBaseParasite"/>
        </authorList>
    </citation>
    <scope>IDENTIFICATION</scope>
</reference>
<organism evidence="4">
    <name type="scientific">Onchocerca flexuosa</name>
    <dbReference type="NCBI Taxonomy" id="387005"/>
    <lineage>
        <taxon>Eukaryota</taxon>
        <taxon>Metazoa</taxon>
        <taxon>Ecdysozoa</taxon>
        <taxon>Nematoda</taxon>
        <taxon>Chromadorea</taxon>
        <taxon>Rhabditida</taxon>
        <taxon>Spirurina</taxon>
        <taxon>Spiruromorpha</taxon>
        <taxon>Filarioidea</taxon>
        <taxon>Onchocercidae</taxon>
        <taxon>Onchocerca</taxon>
    </lineage>
</organism>
<dbReference type="EMBL" id="UZAJ01015970">
    <property type="protein sequence ID" value="VDO74944.1"/>
    <property type="molecule type" value="Genomic_DNA"/>
</dbReference>
<name>A0A183HUS3_9BILA</name>
<dbReference type="Proteomes" id="UP000267606">
    <property type="component" value="Unassembled WGS sequence"/>
</dbReference>
<keyword evidence="1" id="KW-0175">Coiled coil</keyword>
<protein>
    <submittedName>
        <fullName evidence="4">Myosin_tail_1 domain-containing protein</fullName>
    </submittedName>
</protein>